<dbReference type="SUPFAM" id="SSF55785">
    <property type="entry name" value="PYP-like sensor domain (PAS domain)"/>
    <property type="match status" value="3"/>
</dbReference>
<proteinExistence type="predicted"/>
<keyword evidence="9" id="KW-0902">Two-component regulatory system</keyword>
<evidence type="ECO:0000256" key="4">
    <source>
        <dbReference type="ARBA" id="ARBA00022553"/>
    </source>
</evidence>
<evidence type="ECO:0000256" key="9">
    <source>
        <dbReference type="ARBA" id="ARBA00023012"/>
    </source>
</evidence>
<dbReference type="GO" id="GO:0006355">
    <property type="term" value="P:regulation of DNA-templated transcription"/>
    <property type="evidence" value="ECO:0007669"/>
    <property type="project" value="InterPro"/>
</dbReference>
<keyword evidence="10" id="KW-0472">Membrane</keyword>
<dbReference type="PANTHER" id="PTHR43047:SF72">
    <property type="entry name" value="OSMOSENSING HISTIDINE PROTEIN KINASE SLN1"/>
    <property type="match status" value="1"/>
</dbReference>
<evidence type="ECO:0000259" key="15">
    <source>
        <dbReference type="PROSITE" id="PS50112"/>
    </source>
</evidence>
<dbReference type="Gene3D" id="3.40.50.2300">
    <property type="match status" value="1"/>
</dbReference>
<dbReference type="PROSITE" id="PS50113">
    <property type="entry name" value="PAC"/>
    <property type="match status" value="3"/>
</dbReference>
<evidence type="ECO:0000256" key="10">
    <source>
        <dbReference type="ARBA" id="ARBA00023136"/>
    </source>
</evidence>
<evidence type="ECO:0000256" key="5">
    <source>
        <dbReference type="ARBA" id="ARBA00022679"/>
    </source>
</evidence>
<evidence type="ECO:0000256" key="8">
    <source>
        <dbReference type="ARBA" id="ARBA00022840"/>
    </source>
</evidence>
<dbReference type="InterPro" id="IPR011006">
    <property type="entry name" value="CheY-like_superfamily"/>
</dbReference>
<feature type="domain" description="PAS" evidence="15">
    <location>
        <begin position="311"/>
        <end position="381"/>
    </location>
</feature>
<dbReference type="CDD" id="cd00082">
    <property type="entry name" value="HisKA"/>
    <property type="match status" value="1"/>
</dbReference>
<dbReference type="InterPro" id="IPR004358">
    <property type="entry name" value="Sig_transdc_His_kin-like_C"/>
</dbReference>
<dbReference type="InterPro" id="IPR000700">
    <property type="entry name" value="PAS-assoc_C"/>
</dbReference>
<dbReference type="InterPro" id="IPR013767">
    <property type="entry name" value="PAS_fold"/>
</dbReference>
<dbReference type="Gene3D" id="3.30.565.10">
    <property type="entry name" value="Histidine kinase-like ATPase, C-terminal domain"/>
    <property type="match status" value="1"/>
</dbReference>
<dbReference type="EMBL" id="CP046401">
    <property type="protein sequence ID" value="QGY46650.1"/>
    <property type="molecule type" value="Genomic_DNA"/>
</dbReference>
<dbReference type="GO" id="GO:0005524">
    <property type="term" value="F:ATP binding"/>
    <property type="evidence" value="ECO:0007669"/>
    <property type="project" value="UniProtKB-KW"/>
</dbReference>
<dbReference type="Proteomes" id="UP000428260">
    <property type="component" value="Chromosome"/>
</dbReference>
<evidence type="ECO:0000256" key="3">
    <source>
        <dbReference type="ARBA" id="ARBA00012438"/>
    </source>
</evidence>
<feature type="domain" description="Response regulatory" evidence="14">
    <location>
        <begin position="830"/>
        <end position="945"/>
    </location>
</feature>
<dbReference type="Pfam" id="PF00512">
    <property type="entry name" value="HisKA"/>
    <property type="match status" value="1"/>
</dbReference>
<dbReference type="InterPro" id="IPR035965">
    <property type="entry name" value="PAS-like_dom_sf"/>
</dbReference>
<dbReference type="InterPro" id="IPR036890">
    <property type="entry name" value="HATPase_C_sf"/>
</dbReference>
<keyword evidence="5" id="KW-0808">Transferase</keyword>
<sequence>MQLDQTQYLLGVIRSFHGVNQILVNEKDPEKLITQVCEVLSKNRSFLSYRIGLQKKNGDIKVFRSPGRDEENSKGNYTIEKSNLSEYSKKLLVQKETVFCETPEKECEIVQEAQHIAKTCFSAPILFGGKVYGLLFCFLPGEFFKSEEEREFFREIKNGLGFALNSIQTEEKREKTQKALSHERFLVNALMENLPELIYFKNLKSQFIRVNDSMLRRFGLSGASEILGKTDFDFYGQEHAQAAFESEQEMISSGNPMVGEEEKEIWPDGSVSWVVSTKLPLKDENGKVVGTFGISRNITDKKLAEQQRNESEEKFRLIVENQGEGVGIMDENEVFLFANPEAHRIFGLEKDQLINQSLLKFISDDIVEQIKNETEKRIQGQSSKYEIEIIRPSGEKRQILVTSTPYVKNNNEFVGTFGVFRDITEQKEVEKILKERDLILTKMTERVPGVVYQYQLYPDGSSKFPYASYGIANIYGVSPEEVRHDASKVFDVIHEDDLSAVSESIQKSFDSLEPWEFEYRVILPQKGVRWLSGEAMPEKMNDGSVLWYGYIHDVTERKNFESKLLHAKQQAEDANKAKSEFLANMSHEIRTPMNSILGFSEVLLNTVKDEKQKGYLKTILSSGNTLLSLINDILDLSKIEAGKIEISPEPVNLKILIREIGKVFEQKAEGKGIELIVDLDEDFPQNINIDEIRIRQILFNIVGNAVKFTSKGFVRIGLQLTDRTEEHVCFDIFVSDTGIGIAKKDTERIFESFSQQSGHAARQFEGTGLGLSISKKLCALMNGNILVKSEEGKGSTFTVSFADIFYSNEVLPEKDFDKWKDSDIHFEPATILVVDDIKYNRELVFSYLENFNFNLLEAENGESCISLLKTNKPDLVLMDIRMPGMDGYQTTQILKENENTSAIPIVAFTASIMKSETERITQFFDGYLQKPVQQRQLILELARHLTHKSLKIEGLNTENNGSGESDKSAILDPKIKNEFQEQFFDRIDELKRTMVLKDLNFFAEDLNTFAHNTQIESLKEKAINLKSFISDFDFEKIPHFLTTIKADFE</sequence>
<evidence type="ECO:0000313" key="17">
    <source>
        <dbReference type="EMBL" id="QGY46650.1"/>
    </source>
</evidence>
<dbReference type="InterPro" id="IPR013656">
    <property type="entry name" value="PAS_4"/>
</dbReference>
<feature type="modified residue" description="4-aspartylphosphate" evidence="12">
    <location>
        <position position="879"/>
    </location>
</feature>
<dbReference type="InterPro" id="IPR003661">
    <property type="entry name" value="HisK_dim/P_dom"/>
</dbReference>
<dbReference type="Pfam" id="PF02518">
    <property type="entry name" value="HATPase_c"/>
    <property type="match status" value="1"/>
</dbReference>
<feature type="domain" description="Histidine kinase" evidence="13">
    <location>
        <begin position="584"/>
        <end position="805"/>
    </location>
</feature>
<comment type="subcellular location">
    <subcellularLocation>
        <location evidence="2">Membrane</location>
    </subcellularLocation>
</comment>
<dbReference type="FunFam" id="1.10.287.130:FF:000038">
    <property type="entry name" value="Sensory transduction histidine kinase"/>
    <property type="match status" value="1"/>
</dbReference>
<name>A0A6I6JZP7_9BACT</name>
<dbReference type="FunFam" id="3.30.565.10:FF:000010">
    <property type="entry name" value="Sensor histidine kinase RcsC"/>
    <property type="match status" value="1"/>
</dbReference>
<dbReference type="SMART" id="SM00086">
    <property type="entry name" value="PAC"/>
    <property type="match status" value="3"/>
</dbReference>
<evidence type="ECO:0000259" key="14">
    <source>
        <dbReference type="PROSITE" id="PS50110"/>
    </source>
</evidence>
<dbReference type="SUPFAM" id="SSF47384">
    <property type="entry name" value="Homodimeric domain of signal transducing histidine kinase"/>
    <property type="match status" value="1"/>
</dbReference>
<dbReference type="PRINTS" id="PR00344">
    <property type="entry name" value="BCTRLSENSOR"/>
</dbReference>
<feature type="domain" description="PAC" evidence="16">
    <location>
        <begin position="383"/>
        <end position="435"/>
    </location>
</feature>
<evidence type="ECO:0000313" key="18">
    <source>
        <dbReference type="Proteomes" id="UP000428260"/>
    </source>
</evidence>
<keyword evidence="8" id="KW-0067">ATP-binding</keyword>
<dbReference type="Gene3D" id="3.30.450.40">
    <property type="match status" value="1"/>
</dbReference>
<evidence type="ECO:0000256" key="6">
    <source>
        <dbReference type="ARBA" id="ARBA00022741"/>
    </source>
</evidence>
<dbReference type="SMART" id="SM00387">
    <property type="entry name" value="HATPase_c"/>
    <property type="match status" value="1"/>
</dbReference>
<dbReference type="EC" id="2.7.13.3" evidence="3"/>
<evidence type="ECO:0000259" key="13">
    <source>
        <dbReference type="PROSITE" id="PS50109"/>
    </source>
</evidence>
<dbReference type="Pfam" id="PF08447">
    <property type="entry name" value="PAS_3"/>
    <property type="match status" value="1"/>
</dbReference>
<dbReference type="InterPro" id="IPR003594">
    <property type="entry name" value="HATPase_dom"/>
</dbReference>
<gene>
    <name evidence="17" type="ORF">GM418_24205</name>
</gene>
<dbReference type="SMART" id="SM00388">
    <property type="entry name" value="HisKA"/>
    <property type="match status" value="1"/>
</dbReference>
<dbReference type="Gene3D" id="1.10.287.130">
    <property type="match status" value="1"/>
</dbReference>
<dbReference type="SUPFAM" id="SSF55874">
    <property type="entry name" value="ATPase domain of HSP90 chaperone/DNA topoisomerase II/histidine kinase"/>
    <property type="match status" value="1"/>
</dbReference>
<dbReference type="InterPro" id="IPR029016">
    <property type="entry name" value="GAF-like_dom_sf"/>
</dbReference>
<dbReference type="SMART" id="SM00091">
    <property type="entry name" value="PAS"/>
    <property type="match status" value="3"/>
</dbReference>
<dbReference type="InterPro" id="IPR036097">
    <property type="entry name" value="HisK_dim/P_sf"/>
</dbReference>
<evidence type="ECO:0000256" key="11">
    <source>
        <dbReference type="ARBA" id="ARBA00023306"/>
    </source>
</evidence>
<evidence type="ECO:0000256" key="12">
    <source>
        <dbReference type="PROSITE-ProRule" id="PRU00169"/>
    </source>
</evidence>
<dbReference type="InterPro" id="IPR001610">
    <property type="entry name" value="PAC"/>
</dbReference>
<dbReference type="AlphaFoldDB" id="A0A6I6JZP7"/>
<dbReference type="RefSeq" id="WP_158869778.1">
    <property type="nucleotide sequence ID" value="NZ_CP046401.1"/>
</dbReference>
<keyword evidence="6" id="KW-0547">Nucleotide-binding</keyword>
<dbReference type="InterPro" id="IPR000014">
    <property type="entry name" value="PAS"/>
</dbReference>
<evidence type="ECO:0000256" key="7">
    <source>
        <dbReference type="ARBA" id="ARBA00022777"/>
    </source>
</evidence>
<protein>
    <recommendedName>
        <fullName evidence="3">histidine kinase</fullName>
        <ecNumber evidence="3">2.7.13.3</ecNumber>
    </recommendedName>
</protein>
<dbReference type="SUPFAM" id="SSF55781">
    <property type="entry name" value="GAF domain-like"/>
    <property type="match status" value="1"/>
</dbReference>
<dbReference type="Pfam" id="PF00989">
    <property type="entry name" value="PAS"/>
    <property type="match status" value="1"/>
</dbReference>
<dbReference type="GO" id="GO:0000155">
    <property type="term" value="F:phosphorelay sensor kinase activity"/>
    <property type="evidence" value="ECO:0007669"/>
    <property type="project" value="InterPro"/>
</dbReference>
<dbReference type="SUPFAM" id="SSF52172">
    <property type="entry name" value="CheY-like"/>
    <property type="match status" value="1"/>
</dbReference>
<keyword evidence="7" id="KW-0418">Kinase</keyword>
<reference evidence="17 18" key="1">
    <citation type="submission" date="2019-11" db="EMBL/GenBank/DDBJ databases">
        <authorList>
            <person name="Zheng R.K."/>
            <person name="Sun C.M."/>
        </authorList>
    </citation>
    <scope>NUCLEOTIDE SEQUENCE [LARGE SCALE GENOMIC DNA]</scope>
    <source>
        <strain evidence="17 18">WC007</strain>
    </source>
</reference>
<comment type="catalytic activity">
    <reaction evidence="1">
        <text>ATP + protein L-histidine = ADP + protein N-phospho-L-histidine.</text>
        <dbReference type="EC" id="2.7.13.3"/>
    </reaction>
</comment>
<feature type="domain" description="PAS" evidence="15">
    <location>
        <begin position="459"/>
        <end position="512"/>
    </location>
</feature>
<dbReference type="Gene3D" id="3.30.450.20">
    <property type="entry name" value="PAS domain"/>
    <property type="match status" value="3"/>
</dbReference>
<dbReference type="CDD" id="cd00130">
    <property type="entry name" value="PAS"/>
    <property type="match status" value="3"/>
</dbReference>
<dbReference type="InterPro" id="IPR001789">
    <property type="entry name" value="Sig_transdc_resp-reg_receiver"/>
</dbReference>
<keyword evidence="18" id="KW-1185">Reference proteome</keyword>
<evidence type="ECO:0000256" key="1">
    <source>
        <dbReference type="ARBA" id="ARBA00000085"/>
    </source>
</evidence>
<accession>A0A6I6JZP7</accession>
<dbReference type="GO" id="GO:0005886">
    <property type="term" value="C:plasma membrane"/>
    <property type="evidence" value="ECO:0007669"/>
    <property type="project" value="TreeGrafter"/>
</dbReference>
<dbReference type="NCBIfam" id="TIGR00229">
    <property type="entry name" value="sensory_box"/>
    <property type="match status" value="3"/>
</dbReference>
<dbReference type="Pfam" id="PF00072">
    <property type="entry name" value="Response_reg"/>
    <property type="match status" value="1"/>
</dbReference>
<evidence type="ECO:0000259" key="16">
    <source>
        <dbReference type="PROSITE" id="PS50113"/>
    </source>
</evidence>
<feature type="domain" description="PAC" evidence="16">
    <location>
        <begin position="258"/>
        <end position="310"/>
    </location>
</feature>
<organism evidence="17 18">
    <name type="scientific">Maribellus comscasis</name>
    <dbReference type="NCBI Taxonomy" id="2681766"/>
    <lineage>
        <taxon>Bacteria</taxon>
        <taxon>Pseudomonadati</taxon>
        <taxon>Bacteroidota</taxon>
        <taxon>Bacteroidia</taxon>
        <taxon>Marinilabiliales</taxon>
        <taxon>Prolixibacteraceae</taxon>
        <taxon>Maribellus</taxon>
    </lineage>
</organism>
<dbReference type="SMART" id="SM00448">
    <property type="entry name" value="REC"/>
    <property type="match status" value="1"/>
</dbReference>
<dbReference type="InterPro" id="IPR003018">
    <property type="entry name" value="GAF"/>
</dbReference>
<dbReference type="PROSITE" id="PS50109">
    <property type="entry name" value="HIS_KIN"/>
    <property type="match status" value="1"/>
</dbReference>
<dbReference type="PROSITE" id="PS50112">
    <property type="entry name" value="PAS"/>
    <property type="match status" value="2"/>
</dbReference>
<dbReference type="GO" id="GO:0009927">
    <property type="term" value="F:histidine phosphotransfer kinase activity"/>
    <property type="evidence" value="ECO:0007669"/>
    <property type="project" value="TreeGrafter"/>
</dbReference>
<dbReference type="PROSITE" id="PS50110">
    <property type="entry name" value="RESPONSE_REGULATORY"/>
    <property type="match status" value="1"/>
</dbReference>
<dbReference type="CDD" id="cd16922">
    <property type="entry name" value="HATPase_EvgS-ArcB-TorS-like"/>
    <property type="match status" value="1"/>
</dbReference>
<dbReference type="InterPro" id="IPR013655">
    <property type="entry name" value="PAS_fold_3"/>
</dbReference>
<dbReference type="KEGG" id="mcos:GM418_24205"/>
<dbReference type="Pfam" id="PF01590">
    <property type="entry name" value="GAF"/>
    <property type="match status" value="1"/>
</dbReference>
<keyword evidence="4 12" id="KW-0597">Phosphoprotein</keyword>
<dbReference type="Pfam" id="PF08448">
    <property type="entry name" value="PAS_4"/>
    <property type="match status" value="1"/>
</dbReference>
<keyword evidence="11" id="KW-0131">Cell cycle</keyword>
<dbReference type="InterPro" id="IPR005467">
    <property type="entry name" value="His_kinase_dom"/>
</dbReference>
<dbReference type="PANTHER" id="PTHR43047">
    <property type="entry name" value="TWO-COMPONENT HISTIDINE PROTEIN KINASE"/>
    <property type="match status" value="1"/>
</dbReference>
<feature type="domain" description="PAC" evidence="16">
    <location>
        <begin position="515"/>
        <end position="566"/>
    </location>
</feature>
<evidence type="ECO:0000256" key="2">
    <source>
        <dbReference type="ARBA" id="ARBA00004370"/>
    </source>
</evidence>